<feature type="transmembrane region" description="Helical" evidence="7">
    <location>
        <begin position="359"/>
        <end position="379"/>
    </location>
</feature>
<evidence type="ECO:0000256" key="5">
    <source>
        <dbReference type="ARBA" id="ARBA00023136"/>
    </source>
</evidence>
<comment type="similarity">
    <text evidence="2">Belongs to the multi antimicrobial extrusion (MATE) (TC 2.A.66.1) family.</text>
</comment>
<proteinExistence type="inferred from homology"/>
<organism evidence="8 9">
    <name type="scientific">Triangularia verruculosa</name>
    <dbReference type="NCBI Taxonomy" id="2587418"/>
    <lineage>
        <taxon>Eukaryota</taxon>
        <taxon>Fungi</taxon>
        <taxon>Dikarya</taxon>
        <taxon>Ascomycota</taxon>
        <taxon>Pezizomycotina</taxon>
        <taxon>Sordariomycetes</taxon>
        <taxon>Sordariomycetidae</taxon>
        <taxon>Sordariales</taxon>
        <taxon>Podosporaceae</taxon>
        <taxon>Triangularia</taxon>
    </lineage>
</organism>
<dbReference type="GO" id="GO:0015297">
    <property type="term" value="F:antiporter activity"/>
    <property type="evidence" value="ECO:0007669"/>
    <property type="project" value="InterPro"/>
</dbReference>
<feature type="transmembrane region" description="Helical" evidence="7">
    <location>
        <begin position="139"/>
        <end position="161"/>
    </location>
</feature>
<comment type="subcellular location">
    <subcellularLocation>
        <location evidence="1">Membrane</location>
        <topology evidence="1">Multi-pass membrane protein</topology>
    </subcellularLocation>
</comment>
<keyword evidence="3 7" id="KW-0812">Transmembrane</keyword>
<feature type="transmembrane region" description="Helical" evidence="7">
    <location>
        <begin position="430"/>
        <end position="453"/>
    </location>
</feature>
<reference evidence="8" key="2">
    <citation type="submission" date="2023-05" db="EMBL/GenBank/DDBJ databases">
        <authorList>
            <consortium name="Lawrence Berkeley National Laboratory"/>
            <person name="Steindorff A."/>
            <person name="Hensen N."/>
            <person name="Bonometti L."/>
            <person name="Westerberg I."/>
            <person name="Brannstrom I.O."/>
            <person name="Guillou S."/>
            <person name="Cros-Aarteil S."/>
            <person name="Calhoun S."/>
            <person name="Haridas S."/>
            <person name="Kuo A."/>
            <person name="Mondo S."/>
            <person name="Pangilinan J."/>
            <person name="Riley R."/>
            <person name="Labutti K."/>
            <person name="Andreopoulos B."/>
            <person name="Lipzen A."/>
            <person name="Chen C."/>
            <person name="Yanf M."/>
            <person name="Daum C."/>
            <person name="Ng V."/>
            <person name="Clum A."/>
            <person name="Ohm R."/>
            <person name="Martin F."/>
            <person name="Silar P."/>
            <person name="Natvig D."/>
            <person name="Lalanne C."/>
            <person name="Gautier V."/>
            <person name="Ament-Velasquez S.L."/>
            <person name="Kruys A."/>
            <person name="Hutchinson M.I."/>
            <person name="Powell A.J."/>
            <person name="Barry K."/>
            <person name="Miller A.N."/>
            <person name="Grigoriev I.V."/>
            <person name="Debuchy R."/>
            <person name="Gladieux P."/>
            <person name="Thoren M.H."/>
            <person name="Johannesson H."/>
        </authorList>
    </citation>
    <scope>NUCLEOTIDE SEQUENCE</scope>
    <source>
        <strain evidence="8">CBS 315.58</strain>
    </source>
</reference>
<evidence type="ECO:0000256" key="3">
    <source>
        <dbReference type="ARBA" id="ARBA00022692"/>
    </source>
</evidence>
<dbReference type="Pfam" id="PF01554">
    <property type="entry name" value="MatE"/>
    <property type="match status" value="2"/>
</dbReference>
<feature type="compositionally biased region" description="Polar residues" evidence="6">
    <location>
        <begin position="19"/>
        <end position="33"/>
    </location>
</feature>
<dbReference type="AlphaFoldDB" id="A0AAN7AUH1"/>
<dbReference type="Proteomes" id="UP001303160">
    <property type="component" value="Unassembled WGS sequence"/>
</dbReference>
<accession>A0AAN7AUH1</accession>
<dbReference type="InterPro" id="IPR045069">
    <property type="entry name" value="MATE_euk"/>
</dbReference>
<dbReference type="NCBIfam" id="TIGR00797">
    <property type="entry name" value="matE"/>
    <property type="match status" value="1"/>
</dbReference>
<feature type="transmembrane region" description="Helical" evidence="7">
    <location>
        <begin position="210"/>
        <end position="230"/>
    </location>
</feature>
<sequence length="511" mass="54883">MAQDVVPNVASAPGPPPNERTSLLTKPASVHSTSTDHGRASTSELFIVPHYRLWLDELWLLTRTSLPVILAYTLQNSLQTVSVLIVARLSPEALATAAFSYMFAMATAWLIALGGTTALDTLASSSFTGSSNKHDLGVLLQRGLVVLSAFYAIVAVVWSFSEHLFRALGQEEFICVQSSRFLRYLIPGGLGYVWFEAMKKYLQAQEIYRPGTYVLLITSPLNALLNWLFIYQLGFGLHGAPIATGISYWISFLLLVAYAAFVRGKECWGGIELRRAVSHMGPFAQLALMGVVHVGTEWWAFEIVALAAGRLGTIPLAAQSVIMTADQIINTIPFGLGVAASARVGNLLGAHKPREAARAAHSAAVLSIMAGALMLTMLMGTRNVFGRIFNDDEQVVRLVSEVMPYVALFQIADGLNGSCGGALRGMGRQWVGAVVNLISYYGGALPGGIYLAFHGWGLVGLWVGQCVALYLVGALEWVIVGTSSWETEVDRAMARLEAGGLGGDAATLQSV</sequence>
<keyword evidence="5 7" id="KW-0472">Membrane</keyword>
<evidence type="ECO:0000313" key="9">
    <source>
        <dbReference type="Proteomes" id="UP001303160"/>
    </source>
</evidence>
<dbReference type="CDD" id="cd13132">
    <property type="entry name" value="MATE_eukaryotic"/>
    <property type="match status" value="1"/>
</dbReference>
<dbReference type="GO" id="GO:1990961">
    <property type="term" value="P:xenobiotic detoxification by transmembrane export across the plasma membrane"/>
    <property type="evidence" value="ECO:0007669"/>
    <property type="project" value="InterPro"/>
</dbReference>
<dbReference type="InterPro" id="IPR002528">
    <property type="entry name" value="MATE_fam"/>
</dbReference>
<keyword evidence="9" id="KW-1185">Reference proteome</keyword>
<evidence type="ECO:0000256" key="7">
    <source>
        <dbReference type="SAM" id="Phobius"/>
    </source>
</evidence>
<name>A0AAN7AUH1_9PEZI</name>
<feature type="region of interest" description="Disordered" evidence="6">
    <location>
        <begin position="1"/>
        <end position="37"/>
    </location>
</feature>
<evidence type="ECO:0000256" key="6">
    <source>
        <dbReference type="SAM" id="MobiDB-lite"/>
    </source>
</evidence>
<keyword evidence="4 7" id="KW-1133">Transmembrane helix</keyword>
<evidence type="ECO:0000256" key="4">
    <source>
        <dbReference type="ARBA" id="ARBA00022989"/>
    </source>
</evidence>
<feature type="transmembrane region" description="Helical" evidence="7">
    <location>
        <begin position="242"/>
        <end position="262"/>
    </location>
</feature>
<protein>
    <submittedName>
        <fullName evidence="8">Mate-domain-containing protein</fullName>
    </submittedName>
</protein>
<dbReference type="GO" id="GO:0042910">
    <property type="term" value="F:xenobiotic transmembrane transporter activity"/>
    <property type="evidence" value="ECO:0007669"/>
    <property type="project" value="InterPro"/>
</dbReference>
<evidence type="ECO:0000313" key="8">
    <source>
        <dbReference type="EMBL" id="KAK4201591.1"/>
    </source>
</evidence>
<feature type="transmembrane region" description="Helical" evidence="7">
    <location>
        <begin position="98"/>
        <end position="119"/>
    </location>
</feature>
<gene>
    <name evidence="8" type="ORF">QBC40DRAFT_305772</name>
</gene>
<dbReference type="GO" id="GO:0016020">
    <property type="term" value="C:membrane"/>
    <property type="evidence" value="ECO:0007669"/>
    <property type="project" value="UniProtKB-SubCell"/>
</dbReference>
<comment type="caution">
    <text evidence="8">The sequence shown here is derived from an EMBL/GenBank/DDBJ whole genome shotgun (WGS) entry which is preliminary data.</text>
</comment>
<feature type="transmembrane region" description="Helical" evidence="7">
    <location>
        <begin position="459"/>
        <end position="480"/>
    </location>
</feature>
<evidence type="ECO:0000256" key="2">
    <source>
        <dbReference type="ARBA" id="ARBA00010199"/>
    </source>
</evidence>
<dbReference type="EMBL" id="MU863905">
    <property type="protein sequence ID" value="KAK4201591.1"/>
    <property type="molecule type" value="Genomic_DNA"/>
</dbReference>
<reference evidence="8" key="1">
    <citation type="journal article" date="2023" name="Mol. Phylogenet. Evol.">
        <title>Genome-scale phylogeny and comparative genomics of the fungal order Sordariales.</title>
        <authorList>
            <person name="Hensen N."/>
            <person name="Bonometti L."/>
            <person name="Westerberg I."/>
            <person name="Brannstrom I.O."/>
            <person name="Guillou S."/>
            <person name="Cros-Aarteil S."/>
            <person name="Calhoun S."/>
            <person name="Haridas S."/>
            <person name="Kuo A."/>
            <person name="Mondo S."/>
            <person name="Pangilinan J."/>
            <person name="Riley R."/>
            <person name="LaButti K."/>
            <person name="Andreopoulos B."/>
            <person name="Lipzen A."/>
            <person name="Chen C."/>
            <person name="Yan M."/>
            <person name="Daum C."/>
            <person name="Ng V."/>
            <person name="Clum A."/>
            <person name="Steindorff A."/>
            <person name="Ohm R.A."/>
            <person name="Martin F."/>
            <person name="Silar P."/>
            <person name="Natvig D.O."/>
            <person name="Lalanne C."/>
            <person name="Gautier V."/>
            <person name="Ament-Velasquez S.L."/>
            <person name="Kruys A."/>
            <person name="Hutchinson M.I."/>
            <person name="Powell A.J."/>
            <person name="Barry K."/>
            <person name="Miller A.N."/>
            <person name="Grigoriev I.V."/>
            <person name="Debuchy R."/>
            <person name="Gladieux P."/>
            <person name="Hiltunen Thoren M."/>
            <person name="Johannesson H."/>
        </authorList>
    </citation>
    <scope>NUCLEOTIDE SEQUENCE</scope>
    <source>
        <strain evidence="8">CBS 315.58</strain>
    </source>
</reference>
<evidence type="ECO:0000256" key="1">
    <source>
        <dbReference type="ARBA" id="ARBA00004141"/>
    </source>
</evidence>
<dbReference type="PANTHER" id="PTHR11206">
    <property type="entry name" value="MULTIDRUG RESISTANCE PROTEIN"/>
    <property type="match status" value="1"/>
</dbReference>